<dbReference type="KEGG" id="mten:GWK48_04070"/>
<evidence type="ECO:0000313" key="2">
    <source>
        <dbReference type="Proteomes" id="UP000509301"/>
    </source>
</evidence>
<organism evidence="1 2">
    <name type="scientific">Metallosphaera tengchongensis</name>
    <dbReference type="NCBI Taxonomy" id="1532350"/>
    <lineage>
        <taxon>Archaea</taxon>
        <taxon>Thermoproteota</taxon>
        <taxon>Thermoprotei</taxon>
        <taxon>Sulfolobales</taxon>
        <taxon>Sulfolobaceae</taxon>
        <taxon>Metallosphaera</taxon>
    </lineage>
</organism>
<dbReference type="RefSeq" id="WP_174629869.1">
    <property type="nucleotide sequence ID" value="NZ_CP049074.1"/>
</dbReference>
<name>A0A6N0NU72_9CREN</name>
<dbReference type="OrthoDB" id="36993at2157"/>
<gene>
    <name evidence="1" type="ORF">GWK48_04070</name>
</gene>
<dbReference type="EMBL" id="CP049074">
    <property type="protein sequence ID" value="QKQ99676.1"/>
    <property type="molecule type" value="Genomic_DNA"/>
</dbReference>
<reference evidence="1 2" key="1">
    <citation type="submission" date="2020-02" db="EMBL/GenBank/DDBJ databases">
        <title>Comparative genome analysis reveals the metabolism and evolution of the thermophilic archaeal genus Metallosphaera.</title>
        <authorList>
            <person name="Jiang C."/>
        </authorList>
    </citation>
    <scope>NUCLEOTIDE SEQUENCE [LARGE SCALE GENOMIC DNA]</scope>
    <source>
        <strain evidence="1 2">Ric-A</strain>
    </source>
</reference>
<evidence type="ECO:0000313" key="1">
    <source>
        <dbReference type="EMBL" id="QKQ99676.1"/>
    </source>
</evidence>
<accession>A0A6N0NU72</accession>
<keyword evidence="2" id="KW-1185">Reference proteome</keyword>
<dbReference type="AlphaFoldDB" id="A0A6N0NU72"/>
<dbReference type="GeneID" id="55641097"/>
<dbReference type="Proteomes" id="UP000509301">
    <property type="component" value="Chromosome"/>
</dbReference>
<proteinExistence type="predicted"/>
<sequence length="145" mass="15946">MESKEKVKELLNNLDKIGGIGLSVAEQGIIAFSKMQLKKILESVEKFENSIKDKNWDQSIVSLIGTVEKVNILYAYLMQPSVLSSLMSSKVGEIAESSLDVLTDLMGEAITTMKRNLKEMGLETLSVSMNSSPPTFNISLSIKSQ</sequence>
<protein>
    <submittedName>
        <fullName evidence="1">Uncharacterized protein</fullName>
    </submittedName>
</protein>